<dbReference type="EMBL" id="CP071091">
    <property type="protein sequence ID" value="QSQ16736.1"/>
    <property type="molecule type" value="Genomic_DNA"/>
</dbReference>
<evidence type="ECO:0000259" key="6">
    <source>
        <dbReference type="Pfam" id="PF01343"/>
    </source>
</evidence>
<dbReference type="PANTHER" id="PTHR33209:SF1">
    <property type="entry name" value="PEPTIDASE S49 DOMAIN-CONTAINING PROTEIN"/>
    <property type="match status" value="1"/>
</dbReference>
<keyword evidence="5" id="KW-0732">Signal</keyword>
<dbReference type="Proteomes" id="UP000663090">
    <property type="component" value="Chromosome"/>
</dbReference>
<keyword evidence="4" id="KW-0720">Serine protease</keyword>
<feature type="chain" id="PRO_5046641156" evidence="5">
    <location>
        <begin position="16"/>
        <end position="828"/>
    </location>
</feature>
<keyword evidence="8" id="KW-1185">Reference proteome</keyword>
<dbReference type="Gene3D" id="6.20.330.10">
    <property type="match status" value="1"/>
</dbReference>
<dbReference type="Pfam" id="PF01343">
    <property type="entry name" value="Peptidase_S49"/>
    <property type="match status" value="2"/>
</dbReference>
<evidence type="ECO:0000256" key="1">
    <source>
        <dbReference type="ARBA" id="ARBA00008683"/>
    </source>
</evidence>
<evidence type="ECO:0000256" key="2">
    <source>
        <dbReference type="ARBA" id="ARBA00022670"/>
    </source>
</evidence>
<dbReference type="InterPro" id="IPR004635">
    <property type="entry name" value="Pept_S49_SppA"/>
</dbReference>
<dbReference type="SUPFAM" id="SSF52096">
    <property type="entry name" value="ClpP/crotonase"/>
    <property type="match status" value="2"/>
</dbReference>
<dbReference type="CDD" id="cd07018">
    <property type="entry name" value="S49_SppA_67K_type"/>
    <property type="match status" value="1"/>
</dbReference>
<accession>A0ABX7ND53</accession>
<evidence type="ECO:0000256" key="3">
    <source>
        <dbReference type="ARBA" id="ARBA00022801"/>
    </source>
</evidence>
<dbReference type="InterPro" id="IPR002142">
    <property type="entry name" value="Peptidase_S49"/>
</dbReference>
<keyword evidence="3" id="KW-0378">Hydrolase</keyword>
<organism evidence="7 8">
    <name type="scientific">Myxococcus landrumensis</name>
    <dbReference type="NCBI Taxonomy" id="2813577"/>
    <lineage>
        <taxon>Bacteria</taxon>
        <taxon>Pseudomonadati</taxon>
        <taxon>Myxococcota</taxon>
        <taxon>Myxococcia</taxon>
        <taxon>Myxococcales</taxon>
        <taxon>Cystobacterineae</taxon>
        <taxon>Myxococcaceae</taxon>
        <taxon>Myxococcus</taxon>
    </lineage>
</organism>
<proteinExistence type="inferred from homology"/>
<dbReference type="InterPro" id="IPR047217">
    <property type="entry name" value="S49_SppA_67K_type_N"/>
</dbReference>
<evidence type="ECO:0000313" key="8">
    <source>
        <dbReference type="Proteomes" id="UP000663090"/>
    </source>
</evidence>
<dbReference type="InterPro" id="IPR047272">
    <property type="entry name" value="S49_SppA_C"/>
</dbReference>
<dbReference type="InterPro" id="IPR029045">
    <property type="entry name" value="ClpP/crotonase-like_dom_sf"/>
</dbReference>
<protein>
    <submittedName>
        <fullName evidence="7">Signal peptide peptidase SppA</fullName>
    </submittedName>
</protein>
<evidence type="ECO:0000256" key="4">
    <source>
        <dbReference type="ARBA" id="ARBA00022825"/>
    </source>
</evidence>
<dbReference type="PANTHER" id="PTHR33209">
    <property type="entry name" value="PROTEASE 4"/>
    <property type="match status" value="1"/>
</dbReference>
<reference evidence="7 8" key="1">
    <citation type="submission" date="2021-02" db="EMBL/GenBank/DDBJ databases">
        <title>De Novo genome assembly of isolated myxobacteria.</title>
        <authorList>
            <person name="Stevens D.C."/>
        </authorList>
    </citation>
    <scope>NUCLEOTIDE SEQUENCE [LARGE SCALE GENOMIC DNA]</scope>
    <source>
        <strain evidence="7 8">SCHIC003</strain>
    </source>
</reference>
<feature type="domain" description="Peptidase S49" evidence="6">
    <location>
        <begin position="356"/>
        <end position="503"/>
    </location>
</feature>
<dbReference type="NCBIfam" id="TIGR00706">
    <property type="entry name" value="SppA_dom"/>
    <property type="match status" value="1"/>
</dbReference>
<comment type="similarity">
    <text evidence="1">Belongs to the peptidase S49 family.</text>
</comment>
<dbReference type="CDD" id="cd07023">
    <property type="entry name" value="S49_Sppa_N_C"/>
    <property type="match status" value="1"/>
</dbReference>
<keyword evidence="2" id="KW-0645">Protease</keyword>
<sequence>MRLLALLLLPSLALAQTSSIVQAPLPSRGMTLPPTGAALVDEATALSLNPAGLGFVESGQLFYLHERNLERDSLGDGVFLGARLLGLGLGASVEWMRGRHEPHYRRTSLGLSLGTPTLRLGGAWHGFSSKDSDDVDALDTFDVGVTARPVRALSLAAVVKDLNAPREGSLKVQRKYDLGLGLRPLGERYTLGVDWLFSEGAFRQGQATYTLQAEVIPGVRVGAGVSHGFVSGVPLALQVAATLDTSHLGVTYALGGGEDGTDHVLGVRLSMENYRSLRPSGGVVTMLDLNDMLSGGGSVLMTLLGASEADPFLRLSRWLDLATKDERLTGVVLKMEGLPGVDWGKAEELRQAVLRLRASGKRVMAVLLSVDDMGYFVASAADRIYSVPESFLHINGLAAHLQTFGGTMEKLGVTWDVARVGKYKTAPEQLTLTEPSDASREAVGAYLDNEVAWYERAVTESRKVPVERLRELWAEGLPTAAKAQSLGFIDGVITPSELDAKVRELVPRGHFNAAYNPRDEREERWGRRRRIAVVPVLGTIAGGSSREDPLGFSQIAGAETVVRALESAKSDSSVVAIVLRVDSGGGEVLASYLMYEAVLAAAKEKPVIASMGDVAASGGYYAAIGATEVMALPTTVTGSIGVFYFKPALKGLLEDKLGIHQETLARSPMADVFDNWQPWTPEQQTAVQKWVDASYDSFITDVARARKMDKAQVDTVARGRVWSGNDALSRGLVDKLGGLMDAVASARQHAGVPASEELDLVLMGEARGLFSGMGGEPGVRAALALLPGSSSSEPLPSAVKSLARELGVNLELMRPGMKAQVPFQLIVR</sequence>
<feature type="signal peptide" evidence="5">
    <location>
        <begin position="1"/>
        <end position="15"/>
    </location>
</feature>
<evidence type="ECO:0000256" key="5">
    <source>
        <dbReference type="SAM" id="SignalP"/>
    </source>
</evidence>
<dbReference type="RefSeq" id="WP_206718377.1">
    <property type="nucleotide sequence ID" value="NZ_CP071091.1"/>
</dbReference>
<feature type="domain" description="Peptidase S49" evidence="6">
    <location>
        <begin position="602"/>
        <end position="752"/>
    </location>
</feature>
<name>A0ABX7ND53_9BACT</name>
<dbReference type="Gene3D" id="3.90.226.10">
    <property type="entry name" value="2-enoyl-CoA Hydratase, Chain A, domain 1"/>
    <property type="match status" value="2"/>
</dbReference>
<evidence type="ECO:0000313" key="7">
    <source>
        <dbReference type="EMBL" id="QSQ16736.1"/>
    </source>
</evidence>
<gene>
    <name evidence="7" type="primary">sppA</name>
    <name evidence="7" type="ORF">JY572_12090</name>
</gene>